<sequence length="638" mass="71007">MITFNGTDLSEYVIIRDIKRDISPPKNLVTQHVSGMHGVYLTRVDTLPHMVEVSIMFSERDLPTLRKKVREFSGIINTDTPKPIVFHDEPDVYYNGILTNETPLNEQLAIGQATITFLLPDPIAWGDTQERALNVFSNSVDFKRDSIAYTTDYQLVSVNTPRYAPSNFGKAILIEEGTTNIIPNADQLFDYTFKVFNVGQQGSNISGGVATIEFTRDGVNGDCRLQSPSFVVSKNQGHIYSFDIKHDVGDFELYAIGSAVDDFAEGEKPIGILSVNGTFTGNYGVTLINTKDLGDGFKRLVISFPSNFFSAGSGNEVRISHWHGWAGTASYQYQFRKPQMEIGKTMPTSFTEETRAGEKLELPTGFNIKHDSGTWEHRFYVYDKLLSSANTGDRFIWNVRESNNNNALSLAVNAGQFKVMAGSKTYNISVTQGWNELAVSWSGSTMIVVMNGIEVVNVNDISIPSNLSNVMYVGASNESQQANTLHDCVRISNVSKTTEELQNAYNTVWEVDTATSMLMKFDGNLNLDSGDYTQVNTFEVGGTYNPRPVFTITTLNQTNEFVITLDTGEFLRVQTTINPYDVIAIDCNKNLVTINGQRALENLDIDSQFFDLNLGENTITLTEGLNAEVIINYTERWG</sequence>
<dbReference type="Gene3D" id="2.40.30.200">
    <property type="match status" value="1"/>
</dbReference>
<evidence type="ECO:0000259" key="2">
    <source>
        <dbReference type="Pfam" id="PF22768"/>
    </source>
</evidence>
<dbReference type="EMBL" id="JBHLTR010000016">
    <property type="protein sequence ID" value="MFC0559688.1"/>
    <property type="molecule type" value="Genomic_DNA"/>
</dbReference>
<dbReference type="SUPFAM" id="SSF49899">
    <property type="entry name" value="Concanavalin A-like lectins/glucanases"/>
    <property type="match status" value="1"/>
</dbReference>
<dbReference type="NCBIfam" id="TIGR01633">
    <property type="entry name" value="phi3626_gp14_N"/>
    <property type="match status" value="1"/>
</dbReference>
<feature type="domain" description="Siphovirus-type tail component RIFT-related" evidence="1">
    <location>
        <begin position="9"/>
        <end position="118"/>
    </location>
</feature>
<evidence type="ECO:0000313" key="4">
    <source>
        <dbReference type="Proteomes" id="UP001589833"/>
    </source>
</evidence>
<organism evidence="3 4">
    <name type="scientific">Halalkalibacter alkalisediminis</name>
    <dbReference type="NCBI Taxonomy" id="935616"/>
    <lineage>
        <taxon>Bacteria</taxon>
        <taxon>Bacillati</taxon>
        <taxon>Bacillota</taxon>
        <taxon>Bacilli</taxon>
        <taxon>Bacillales</taxon>
        <taxon>Bacillaceae</taxon>
        <taxon>Halalkalibacter</taxon>
    </lineage>
</organism>
<dbReference type="InterPro" id="IPR008841">
    <property type="entry name" value="Siphovirus-type_tail_N"/>
</dbReference>
<dbReference type="InterPro" id="IPR006520">
    <property type="entry name" value="Dit_BPSPP_N"/>
</dbReference>
<gene>
    <name evidence="3" type="ORF">ACFFH4_11585</name>
</gene>
<dbReference type="Proteomes" id="UP001589833">
    <property type="component" value="Unassembled WGS sequence"/>
</dbReference>
<feature type="domain" description="Siphovirus-type tail component C-terminal" evidence="2">
    <location>
        <begin position="541"/>
        <end position="637"/>
    </location>
</feature>
<dbReference type="InterPro" id="IPR054738">
    <property type="entry name" value="Siphovirus-type_tail_C"/>
</dbReference>
<dbReference type="Pfam" id="PF05709">
    <property type="entry name" value="Sipho_tail"/>
    <property type="match status" value="1"/>
</dbReference>
<name>A0ABV6NHR5_9BACI</name>
<dbReference type="Gene3D" id="2.60.120.860">
    <property type="match status" value="1"/>
</dbReference>
<protein>
    <submittedName>
        <fullName evidence="3">Distal tail protein Dit</fullName>
    </submittedName>
</protein>
<dbReference type="RefSeq" id="WP_273845711.1">
    <property type="nucleotide sequence ID" value="NZ_JAQQWT010000014.1"/>
</dbReference>
<comment type="caution">
    <text evidence="3">The sequence shown here is derived from an EMBL/GenBank/DDBJ whole genome shotgun (WGS) entry which is preliminary data.</text>
</comment>
<accession>A0ABV6NHR5</accession>
<evidence type="ECO:0000259" key="1">
    <source>
        <dbReference type="Pfam" id="PF05709"/>
    </source>
</evidence>
<keyword evidence="4" id="KW-1185">Reference proteome</keyword>
<dbReference type="Pfam" id="PF22768">
    <property type="entry name" value="SPP1_Dit"/>
    <property type="match status" value="1"/>
</dbReference>
<dbReference type="InterPro" id="IPR013320">
    <property type="entry name" value="ConA-like_dom_sf"/>
</dbReference>
<reference evidence="3 4" key="1">
    <citation type="submission" date="2024-09" db="EMBL/GenBank/DDBJ databases">
        <authorList>
            <person name="Sun Q."/>
            <person name="Mori K."/>
        </authorList>
    </citation>
    <scope>NUCLEOTIDE SEQUENCE [LARGE SCALE GENOMIC DNA]</scope>
    <source>
        <strain evidence="3 4">NCAIM B.02301</strain>
    </source>
</reference>
<evidence type="ECO:0000313" key="3">
    <source>
        <dbReference type="EMBL" id="MFC0559688.1"/>
    </source>
</evidence>
<proteinExistence type="predicted"/>